<evidence type="ECO:0000259" key="3">
    <source>
        <dbReference type="Pfam" id="PF01408"/>
    </source>
</evidence>
<dbReference type="AlphaFoldDB" id="A0A0Q3I9H8"/>
<dbReference type="Pfam" id="PF01408">
    <property type="entry name" value="GFO_IDH_MocA"/>
    <property type="match status" value="1"/>
</dbReference>
<dbReference type="GO" id="GO:0016491">
    <property type="term" value="F:oxidoreductase activity"/>
    <property type="evidence" value="ECO:0007669"/>
    <property type="project" value="UniProtKB-KW"/>
</dbReference>
<protein>
    <submittedName>
        <fullName evidence="4">Oxidoreductase</fullName>
    </submittedName>
    <submittedName>
        <fullName evidence="5">Predicted dehydrogenase</fullName>
    </submittedName>
</protein>
<feature type="domain" description="Gfo/Idh/MocA-like oxidoreductase N-terminal" evidence="3">
    <location>
        <begin position="7"/>
        <end position="119"/>
    </location>
</feature>
<evidence type="ECO:0000313" key="5">
    <source>
        <dbReference type="EMBL" id="SKB59527.1"/>
    </source>
</evidence>
<dbReference type="SUPFAM" id="SSF51735">
    <property type="entry name" value="NAD(P)-binding Rossmann-fold domains"/>
    <property type="match status" value="1"/>
</dbReference>
<evidence type="ECO:0000313" key="4">
    <source>
        <dbReference type="EMBL" id="KQK31656.1"/>
    </source>
</evidence>
<dbReference type="InterPro" id="IPR051317">
    <property type="entry name" value="Gfo/Idh/MocA_oxidoreduct"/>
</dbReference>
<keyword evidence="2" id="KW-0560">Oxidoreductase</keyword>
<evidence type="ECO:0000256" key="2">
    <source>
        <dbReference type="ARBA" id="ARBA00023002"/>
    </source>
</evidence>
<reference evidence="4 6" key="1">
    <citation type="submission" date="2015-10" db="EMBL/GenBank/DDBJ databases">
        <title>Draft genome of Bosea thiooxidans.</title>
        <authorList>
            <person name="Wang X."/>
        </authorList>
    </citation>
    <scope>NUCLEOTIDE SEQUENCE [LARGE SCALE GENOMIC DNA]</scope>
    <source>
        <strain evidence="4 6">CGMCC 9174</strain>
    </source>
</reference>
<dbReference type="Proteomes" id="UP000051562">
    <property type="component" value="Unassembled WGS sequence"/>
</dbReference>
<dbReference type="InterPro" id="IPR000683">
    <property type="entry name" value="Gfo/Idh/MocA-like_OxRdtase_N"/>
</dbReference>
<reference evidence="5 7" key="2">
    <citation type="submission" date="2017-02" db="EMBL/GenBank/DDBJ databases">
        <authorList>
            <person name="Peterson S.W."/>
        </authorList>
    </citation>
    <scope>NUCLEOTIDE SEQUENCE [LARGE SCALE GENOMIC DNA]</scope>
    <source>
        <strain evidence="5 7">DSM 9653</strain>
    </source>
</reference>
<dbReference type="GO" id="GO:0000166">
    <property type="term" value="F:nucleotide binding"/>
    <property type="evidence" value="ECO:0007669"/>
    <property type="project" value="InterPro"/>
</dbReference>
<dbReference type="Gene3D" id="3.40.50.720">
    <property type="entry name" value="NAD(P)-binding Rossmann-like Domain"/>
    <property type="match status" value="1"/>
</dbReference>
<dbReference type="SUPFAM" id="SSF55347">
    <property type="entry name" value="Glyceraldehyde-3-phosphate dehydrogenase-like, C-terminal domain"/>
    <property type="match status" value="1"/>
</dbReference>
<sequence length="324" mass="34400">MTDSTISLGLIGAGIMGERMLRAALDQPATALRVSGIWDPSTDAMERIAAALPAVPRQPDAAALIAASDCVYIASPPSSHLGHARAALAAGKAVFCEKPLAVDVDDARAFVAEAGARGAVNFPFASSPAVARLREWIASGAVGTPERVSIEVAFATWPRSWQVDAAGWLDRTAQGGFTREVVSHFLFLTRRVAGPFAGLAAKAVFPEAGKSERRIEATLTAGALPVILTGSVGSTTKDDHNVWTLEGDKGAVRLCDWSRAERRLPDGSWEADPEALSQNEARPLALRRQLEGVARLTRGEPHHLATLREAFDVQDIVETILKSA</sequence>
<evidence type="ECO:0000313" key="6">
    <source>
        <dbReference type="Proteomes" id="UP000051562"/>
    </source>
</evidence>
<dbReference type="PANTHER" id="PTHR43708:SF5">
    <property type="entry name" value="CONSERVED EXPRESSED OXIDOREDUCTASE (EUROFUNG)-RELATED"/>
    <property type="match status" value="1"/>
</dbReference>
<dbReference type="EMBL" id="FUYX01000003">
    <property type="protein sequence ID" value="SKB59527.1"/>
    <property type="molecule type" value="Genomic_DNA"/>
</dbReference>
<comment type="similarity">
    <text evidence="1">Belongs to the Gfo/Idh/MocA family.</text>
</comment>
<evidence type="ECO:0000256" key="1">
    <source>
        <dbReference type="ARBA" id="ARBA00010928"/>
    </source>
</evidence>
<proteinExistence type="inferred from homology"/>
<organism evidence="4 6">
    <name type="scientific">Bosea thiooxidans</name>
    <dbReference type="NCBI Taxonomy" id="53254"/>
    <lineage>
        <taxon>Bacteria</taxon>
        <taxon>Pseudomonadati</taxon>
        <taxon>Pseudomonadota</taxon>
        <taxon>Alphaproteobacteria</taxon>
        <taxon>Hyphomicrobiales</taxon>
        <taxon>Boseaceae</taxon>
        <taxon>Bosea</taxon>
    </lineage>
</organism>
<dbReference type="PANTHER" id="PTHR43708">
    <property type="entry name" value="CONSERVED EXPRESSED OXIDOREDUCTASE (EUROFUNG)"/>
    <property type="match status" value="1"/>
</dbReference>
<dbReference type="EMBL" id="LMAR01000012">
    <property type="protein sequence ID" value="KQK31656.1"/>
    <property type="molecule type" value="Genomic_DNA"/>
</dbReference>
<dbReference type="RefSeq" id="WP_055726859.1">
    <property type="nucleotide sequence ID" value="NZ_FUYX01000003.1"/>
</dbReference>
<accession>A0A0Q3I9H8</accession>
<gene>
    <name evidence="4" type="ORF">ARD30_01810</name>
    <name evidence="5" type="ORF">SAMN05660750_01452</name>
</gene>
<dbReference type="OrthoDB" id="9781031at2"/>
<dbReference type="Gene3D" id="3.30.360.10">
    <property type="entry name" value="Dihydrodipicolinate Reductase, domain 2"/>
    <property type="match status" value="1"/>
</dbReference>
<dbReference type="STRING" id="53254.SAMN05660750_01452"/>
<dbReference type="InterPro" id="IPR036291">
    <property type="entry name" value="NAD(P)-bd_dom_sf"/>
</dbReference>
<evidence type="ECO:0000313" key="7">
    <source>
        <dbReference type="Proteomes" id="UP000190130"/>
    </source>
</evidence>
<dbReference type="Proteomes" id="UP000190130">
    <property type="component" value="Unassembled WGS sequence"/>
</dbReference>
<keyword evidence="6" id="KW-1185">Reference proteome</keyword>
<name>A0A0Q3I9H8_9HYPH</name>